<dbReference type="InParanoid" id="A0A7N4P171"/>
<dbReference type="Proteomes" id="UP000007648">
    <property type="component" value="Unassembled WGS sequence"/>
</dbReference>
<dbReference type="PANTHER" id="PTHR28549:SF1">
    <property type="entry name" value="GLYCOPROTEIN INTEGRAL MEMBRANE PROTEIN 1"/>
    <property type="match status" value="1"/>
</dbReference>
<feature type="signal peptide" evidence="2">
    <location>
        <begin position="1"/>
        <end position="25"/>
    </location>
</feature>
<evidence type="ECO:0000313" key="4">
    <source>
        <dbReference type="Proteomes" id="UP000007648"/>
    </source>
</evidence>
<reference evidence="3 4" key="1">
    <citation type="journal article" date="2011" name="Proc. Natl. Acad. Sci. U.S.A.">
        <title>Genetic diversity and population structure of the endangered marsupial Sarcophilus harrisii (Tasmanian devil).</title>
        <authorList>
            <person name="Miller W."/>
            <person name="Hayes V.M."/>
            <person name="Ratan A."/>
            <person name="Petersen D.C."/>
            <person name="Wittekindt N.E."/>
            <person name="Miller J."/>
            <person name="Walenz B."/>
            <person name="Knight J."/>
            <person name="Qi J."/>
            <person name="Zhao F."/>
            <person name="Wang Q."/>
            <person name="Bedoya-Reina O.C."/>
            <person name="Katiyar N."/>
            <person name="Tomsho L.P."/>
            <person name="Kasson L.M."/>
            <person name="Hardie R.A."/>
            <person name="Woodbridge P."/>
            <person name="Tindall E.A."/>
            <person name="Bertelsen M.F."/>
            <person name="Dixon D."/>
            <person name="Pyecroft S."/>
            <person name="Helgen K.M."/>
            <person name="Lesk A.M."/>
            <person name="Pringle T.H."/>
            <person name="Patterson N."/>
            <person name="Zhang Y."/>
            <person name="Kreiss A."/>
            <person name="Woods G.M."/>
            <person name="Jones M.E."/>
            <person name="Schuster S.C."/>
        </authorList>
    </citation>
    <scope>NUCLEOTIDE SEQUENCE [LARGE SCALE GENOMIC DNA]</scope>
</reference>
<evidence type="ECO:0000256" key="1">
    <source>
        <dbReference type="SAM" id="Phobius"/>
    </source>
</evidence>
<dbReference type="PANTHER" id="PTHR28549">
    <property type="entry name" value="GLYCOPROTEIN INTEGRAL MEMBRANE PROTEIN 1"/>
    <property type="match status" value="1"/>
</dbReference>
<reference evidence="3" key="3">
    <citation type="submission" date="2025-09" db="UniProtKB">
        <authorList>
            <consortium name="Ensembl"/>
        </authorList>
    </citation>
    <scope>IDENTIFICATION</scope>
</reference>
<dbReference type="Ensembl" id="ENSSHAT00000030706.1">
    <property type="protein sequence ID" value="ENSSHAP00000030075.1"/>
    <property type="gene ID" value="ENSSHAG00000020912.1"/>
</dbReference>
<keyword evidence="1" id="KW-0812">Transmembrane</keyword>
<accession>A0A7N4P171</accession>
<keyword evidence="4" id="KW-1185">Reference proteome</keyword>
<keyword evidence="1" id="KW-1133">Transmembrane helix</keyword>
<dbReference type="InterPro" id="IPR042319">
    <property type="entry name" value="GINM1"/>
</dbReference>
<keyword evidence="2" id="KW-0732">Signal</keyword>
<feature type="chain" id="PRO_5029490114" evidence="2">
    <location>
        <begin position="26"/>
        <end position="342"/>
    </location>
</feature>
<name>A0A7N4P171_SARHA</name>
<sequence length="342" mass="38417">MEPPSAPLPLLLRLLLLLPLLRAPGRLWVGAAETQPAAAAFSQDNIKINVTTLEDDGELHEKQVFLNIIYENGQIYVTDFPLKNGVTRIRGETFIVEGENSENLKVEGYFGTVSVRILVHQWPLASSSNVQMIAIQEEVVEIDGKQAQQKDVIEIGILVKNQRIQRRSNYTIPLEESILYSIPRDNDVLFTLPNLSRKDSPSLLQTTSQYLIRNMETTINEDPLPGKLPETPLRAEPPSSCKIICQLMEDFRKHMCKFWTNIFPVLFMFMNITMLGIIGAAIVIAILKLLFPNSESNRLLKASSISQGKLVAASTITILEGSSFSDAPPTPKRREKKRVWSH</sequence>
<protein>
    <submittedName>
        <fullName evidence="3">Glycosylated integral membrane protein 1</fullName>
    </submittedName>
</protein>
<dbReference type="AlphaFoldDB" id="A0A7N4P171"/>
<dbReference type="GeneTree" id="ENSGT00390000008373"/>
<evidence type="ECO:0000256" key="2">
    <source>
        <dbReference type="SAM" id="SignalP"/>
    </source>
</evidence>
<feature type="transmembrane region" description="Helical" evidence="1">
    <location>
        <begin position="262"/>
        <end position="291"/>
    </location>
</feature>
<proteinExistence type="predicted"/>
<reference evidence="3" key="2">
    <citation type="submission" date="2025-08" db="UniProtKB">
        <authorList>
            <consortium name="Ensembl"/>
        </authorList>
    </citation>
    <scope>IDENTIFICATION</scope>
</reference>
<evidence type="ECO:0000313" key="3">
    <source>
        <dbReference type="Ensembl" id="ENSSHAP00000030075.1"/>
    </source>
</evidence>
<gene>
    <name evidence="3" type="primary">GINM1</name>
</gene>
<organism evidence="3 4">
    <name type="scientific">Sarcophilus harrisii</name>
    <name type="common">Tasmanian devil</name>
    <name type="synonym">Sarcophilus laniarius</name>
    <dbReference type="NCBI Taxonomy" id="9305"/>
    <lineage>
        <taxon>Eukaryota</taxon>
        <taxon>Metazoa</taxon>
        <taxon>Chordata</taxon>
        <taxon>Craniata</taxon>
        <taxon>Vertebrata</taxon>
        <taxon>Euteleostomi</taxon>
        <taxon>Mammalia</taxon>
        <taxon>Metatheria</taxon>
        <taxon>Dasyuromorphia</taxon>
        <taxon>Dasyuridae</taxon>
        <taxon>Sarcophilus</taxon>
    </lineage>
</organism>
<keyword evidence="1" id="KW-0472">Membrane</keyword>
<dbReference type="FunCoup" id="A0A7N4P171">
    <property type="interactions" value="365"/>
</dbReference>